<comment type="caution">
    <text evidence="8">The sequence shown here is derived from an EMBL/GenBank/DDBJ whole genome shotgun (WGS) entry which is preliminary data.</text>
</comment>
<keyword evidence="7" id="KW-0256">Endoplasmic reticulum</keyword>
<comment type="function">
    <text evidence="7">Involved in the lipid remodeling steps of GPI-anchor maturation.</text>
</comment>
<keyword evidence="5 7" id="KW-1133">Transmembrane helix</keyword>
<dbReference type="GO" id="GO:0006506">
    <property type="term" value="P:GPI anchor biosynthetic process"/>
    <property type="evidence" value="ECO:0007669"/>
    <property type="project" value="UniProtKB-KW"/>
</dbReference>
<dbReference type="OMA" id="PIPIWWA"/>
<dbReference type="VEuPathDB" id="MicrosporidiaDB:NCER_100995"/>
<comment type="caution">
    <text evidence="7">Lacks conserved residue(s) required for the propagation of feature annotation.</text>
</comment>
<dbReference type="GO" id="GO:0016788">
    <property type="term" value="F:hydrolase activity, acting on ester bonds"/>
    <property type="evidence" value="ECO:0007669"/>
    <property type="project" value="TreeGrafter"/>
</dbReference>
<evidence type="ECO:0000256" key="4">
    <source>
        <dbReference type="ARBA" id="ARBA00022729"/>
    </source>
</evidence>
<evidence type="ECO:0000313" key="8">
    <source>
        <dbReference type="EMBL" id="KKO74881.1"/>
    </source>
</evidence>
<dbReference type="GO" id="GO:0005789">
    <property type="term" value="C:endoplasmic reticulum membrane"/>
    <property type="evidence" value="ECO:0007669"/>
    <property type="project" value="UniProtKB-SubCell"/>
</dbReference>
<evidence type="ECO:0000313" key="9">
    <source>
        <dbReference type="Proteomes" id="UP000034350"/>
    </source>
</evidence>
<dbReference type="Proteomes" id="UP000034350">
    <property type="component" value="Unassembled WGS sequence"/>
</dbReference>
<proteinExistence type="inferred from homology"/>
<name>A0A0F9WBJ0_9MICR</name>
<accession>A0A0F9WBJ0</accession>
<keyword evidence="6 7" id="KW-0472">Membrane</keyword>
<evidence type="ECO:0000256" key="5">
    <source>
        <dbReference type="ARBA" id="ARBA00022989"/>
    </source>
</evidence>
<dbReference type="OrthoDB" id="419770at2759"/>
<dbReference type="VEuPathDB" id="MicrosporidiaDB:AAJ76_400005286"/>
<dbReference type="RefSeq" id="XP_024330623.1">
    <property type="nucleotide sequence ID" value="XM_024475478.1"/>
</dbReference>
<evidence type="ECO:0000256" key="7">
    <source>
        <dbReference type="RuleBase" id="RU365066"/>
    </source>
</evidence>
<keyword evidence="3 7" id="KW-0812">Transmembrane</keyword>
<feature type="transmembrane region" description="Helical" evidence="7">
    <location>
        <begin position="163"/>
        <end position="181"/>
    </location>
</feature>
<evidence type="ECO:0000256" key="1">
    <source>
        <dbReference type="ARBA" id="ARBA00004127"/>
    </source>
</evidence>
<dbReference type="Pfam" id="PF04080">
    <property type="entry name" value="Per1"/>
    <property type="match status" value="1"/>
</dbReference>
<evidence type="ECO:0000256" key="2">
    <source>
        <dbReference type="ARBA" id="ARBA00022502"/>
    </source>
</evidence>
<protein>
    <recommendedName>
        <fullName evidence="7">Post-GPI attachment to proteins factor 3</fullName>
    </recommendedName>
</protein>
<organism evidence="8 9">
    <name type="scientific">Vairimorpha ceranae</name>
    <dbReference type="NCBI Taxonomy" id="40302"/>
    <lineage>
        <taxon>Eukaryota</taxon>
        <taxon>Fungi</taxon>
        <taxon>Fungi incertae sedis</taxon>
        <taxon>Microsporidia</taxon>
        <taxon>Nosematidae</taxon>
        <taxon>Vairimorpha</taxon>
    </lineage>
</organism>
<reference evidence="8 9" key="1">
    <citation type="journal article" date="2015" name="Environ. Microbiol.">
        <title>Genome analyses suggest the presence of polyploidy and recent human-driven expansions in eight global populations of the honeybee pathogen Nosema ceranae.</title>
        <authorList>
            <person name="Pelin A."/>
            <person name="Selman M."/>
            <person name="Aris-Brosou S."/>
            <person name="Farinelli L."/>
            <person name="Corradi N."/>
        </authorList>
    </citation>
    <scope>NUCLEOTIDE SEQUENCE [LARGE SCALE GENOMIC DNA]</scope>
    <source>
        <strain evidence="8 9">PA08 1199</strain>
    </source>
</reference>
<feature type="transmembrane region" description="Helical" evidence="7">
    <location>
        <begin position="187"/>
        <end position="209"/>
    </location>
</feature>
<comment type="subcellular location">
    <subcellularLocation>
        <location evidence="1">Endomembrane system</location>
        <topology evidence="1">Multi-pass membrane protein</topology>
    </subcellularLocation>
    <subcellularLocation>
        <location evidence="7">Endoplasmic reticulum membrane</location>
        <topology evidence="7">Multi-pass membrane protein</topology>
    </subcellularLocation>
</comment>
<dbReference type="PANTHER" id="PTHR13148">
    <property type="entry name" value="PER1-RELATED"/>
    <property type="match status" value="1"/>
</dbReference>
<feature type="transmembrane region" description="Helical" evidence="7">
    <location>
        <begin position="69"/>
        <end position="90"/>
    </location>
</feature>
<feature type="transmembrane region" description="Helical" evidence="7">
    <location>
        <begin position="216"/>
        <end position="233"/>
    </location>
</feature>
<keyword evidence="9" id="KW-1185">Reference proteome</keyword>
<keyword evidence="2 7" id="KW-0337">GPI-anchor biosynthesis</keyword>
<sequence>MVYYKCTEKCTDDLGKIITINILDFIFRRSVDEKIGNMCHYICLKQLSLENIKRNGRWGFCPVLGMTEFFSVVFSFSNFIINQYSFNLFLRPQIQFIKMKDLFKLQCHISNMAFISSTLFHIHENVLTRNMDYYFAILVLLFGLYMSFMRLMLIYKFECKYRFTIRSIFICYFIYHISRMSNEFDYVYNKISCVIIITLTFLFHFFIYAHYKSYEYVRNIVFFTFLFSLAGYIEIQDIPPYKYLLDSHAVWHLFGCLSTPFYIKFWADDIKHHRHIYNNLNVRKRKCK</sequence>
<keyword evidence="4" id="KW-0732">Signal</keyword>
<feature type="transmembrane region" description="Helical" evidence="7">
    <location>
        <begin position="249"/>
        <end position="267"/>
    </location>
</feature>
<gene>
    <name evidence="8" type="ORF">AAJ76_400005286</name>
</gene>
<evidence type="ECO:0000256" key="6">
    <source>
        <dbReference type="ARBA" id="ARBA00023136"/>
    </source>
</evidence>
<evidence type="ECO:0000256" key="3">
    <source>
        <dbReference type="ARBA" id="ARBA00022692"/>
    </source>
</evidence>
<comment type="similarity">
    <text evidence="7">Belongs to the PGAP3 family.</text>
</comment>
<dbReference type="AlphaFoldDB" id="A0A0F9WBJ0"/>
<dbReference type="GeneID" id="36320423"/>
<dbReference type="InterPro" id="IPR007217">
    <property type="entry name" value="Per1-like"/>
</dbReference>
<feature type="transmembrane region" description="Helical" evidence="7">
    <location>
        <begin position="133"/>
        <end position="151"/>
    </location>
</feature>
<dbReference type="VEuPathDB" id="MicrosporidiaDB:G9O61_00g000840"/>
<dbReference type="PANTHER" id="PTHR13148:SF0">
    <property type="entry name" value="POST-GPI ATTACHMENT TO PROTEINS FACTOR 3"/>
    <property type="match status" value="1"/>
</dbReference>
<dbReference type="EMBL" id="JPQZ01000040">
    <property type="protein sequence ID" value="KKO74881.1"/>
    <property type="molecule type" value="Genomic_DNA"/>
</dbReference>